<comment type="caution">
    <text evidence="1">The sequence shown here is derived from an EMBL/GenBank/DDBJ whole genome shotgun (WGS) entry which is preliminary data.</text>
</comment>
<proteinExistence type="predicted"/>
<dbReference type="EMBL" id="JANPWB010000012">
    <property type="protein sequence ID" value="KAJ1113692.1"/>
    <property type="molecule type" value="Genomic_DNA"/>
</dbReference>
<sequence length="222" mass="23664">MGSISLSPWSPVGCWGGAEGTEVIRWTAGAQITRTSWVLAGSRWDQHTGRIASYVGAPPLAGGLGLIPDWLIVAGPWGSSGPRTARTLRILRDMPPAQQKTGPAPCLADCGCLLGVLASRGSVAGPGRLWHWPRQRLKAAVGGLHRWRIWFRGAPRLSDRGILFHSPFRVCPCAGVAPGLEVGMKAGGPLDQEGYCSWEPGDISNRARGCWDRAAGGPLDTW</sequence>
<organism evidence="1 2">
    <name type="scientific">Pleurodeles waltl</name>
    <name type="common">Iberian ribbed newt</name>
    <dbReference type="NCBI Taxonomy" id="8319"/>
    <lineage>
        <taxon>Eukaryota</taxon>
        <taxon>Metazoa</taxon>
        <taxon>Chordata</taxon>
        <taxon>Craniata</taxon>
        <taxon>Vertebrata</taxon>
        <taxon>Euteleostomi</taxon>
        <taxon>Amphibia</taxon>
        <taxon>Batrachia</taxon>
        <taxon>Caudata</taxon>
        <taxon>Salamandroidea</taxon>
        <taxon>Salamandridae</taxon>
        <taxon>Pleurodelinae</taxon>
        <taxon>Pleurodeles</taxon>
    </lineage>
</organism>
<dbReference type="Proteomes" id="UP001066276">
    <property type="component" value="Chromosome 8"/>
</dbReference>
<dbReference type="AlphaFoldDB" id="A0AAV7NEW7"/>
<protein>
    <submittedName>
        <fullName evidence="1">Uncharacterized protein</fullName>
    </submittedName>
</protein>
<evidence type="ECO:0000313" key="1">
    <source>
        <dbReference type="EMBL" id="KAJ1113692.1"/>
    </source>
</evidence>
<name>A0AAV7NEW7_PLEWA</name>
<evidence type="ECO:0000313" key="2">
    <source>
        <dbReference type="Proteomes" id="UP001066276"/>
    </source>
</evidence>
<gene>
    <name evidence="1" type="ORF">NDU88_001934</name>
</gene>
<reference evidence="1" key="1">
    <citation type="journal article" date="2022" name="bioRxiv">
        <title>Sequencing and chromosome-scale assembly of the giantPleurodeles waltlgenome.</title>
        <authorList>
            <person name="Brown T."/>
            <person name="Elewa A."/>
            <person name="Iarovenko S."/>
            <person name="Subramanian E."/>
            <person name="Araus A.J."/>
            <person name="Petzold A."/>
            <person name="Susuki M."/>
            <person name="Suzuki K.-i.T."/>
            <person name="Hayashi T."/>
            <person name="Toyoda A."/>
            <person name="Oliveira C."/>
            <person name="Osipova E."/>
            <person name="Leigh N.D."/>
            <person name="Simon A."/>
            <person name="Yun M.H."/>
        </authorList>
    </citation>
    <scope>NUCLEOTIDE SEQUENCE</scope>
    <source>
        <strain evidence="1">20211129_DDA</strain>
        <tissue evidence="1">Liver</tissue>
    </source>
</reference>
<accession>A0AAV7NEW7</accession>
<keyword evidence="2" id="KW-1185">Reference proteome</keyword>